<dbReference type="Proteomes" id="UP001595755">
    <property type="component" value="Unassembled WGS sequence"/>
</dbReference>
<feature type="transmembrane region" description="Helical" evidence="5">
    <location>
        <begin position="246"/>
        <end position="263"/>
    </location>
</feature>
<feature type="transmembrane region" description="Helical" evidence="5">
    <location>
        <begin position="219"/>
        <end position="240"/>
    </location>
</feature>
<protein>
    <submittedName>
        <fullName evidence="6">Decaprenyl-phosphate phosphoribosyltransferase</fullName>
        <ecNumber evidence="6">2.4.2.45</ecNumber>
    </submittedName>
</protein>
<comment type="subcellular location">
    <subcellularLocation>
        <location evidence="1">Membrane</location>
        <topology evidence="1">Multi-pass membrane protein</topology>
    </subcellularLocation>
</comment>
<dbReference type="EC" id="2.4.2.45" evidence="6"/>
<name>A0ABV8SC27_9BACL</name>
<keyword evidence="6" id="KW-0808">Transferase</keyword>
<feature type="transmembrane region" description="Helical" evidence="5">
    <location>
        <begin position="60"/>
        <end position="78"/>
    </location>
</feature>
<dbReference type="Pfam" id="PF01040">
    <property type="entry name" value="UbiA"/>
    <property type="match status" value="1"/>
</dbReference>
<dbReference type="RefSeq" id="WP_204604859.1">
    <property type="nucleotide sequence ID" value="NZ_JBHSED010000023.1"/>
</dbReference>
<evidence type="ECO:0000256" key="2">
    <source>
        <dbReference type="ARBA" id="ARBA00022692"/>
    </source>
</evidence>
<dbReference type="Gene3D" id="1.10.357.140">
    <property type="entry name" value="UbiA prenyltransferase"/>
    <property type="match status" value="1"/>
</dbReference>
<organism evidence="6 7">
    <name type="scientific">Cohnella boryungensis</name>
    <dbReference type="NCBI Taxonomy" id="768479"/>
    <lineage>
        <taxon>Bacteria</taxon>
        <taxon>Bacillati</taxon>
        <taxon>Bacillota</taxon>
        <taxon>Bacilli</taxon>
        <taxon>Bacillales</taxon>
        <taxon>Paenibacillaceae</taxon>
        <taxon>Cohnella</taxon>
    </lineage>
</organism>
<dbReference type="InterPro" id="IPR044878">
    <property type="entry name" value="UbiA_sf"/>
</dbReference>
<evidence type="ECO:0000313" key="6">
    <source>
        <dbReference type="EMBL" id="MFC4304428.1"/>
    </source>
</evidence>
<feature type="transmembrane region" description="Helical" evidence="5">
    <location>
        <begin position="147"/>
        <end position="168"/>
    </location>
</feature>
<keyword evidence="4 5" id="KW-0472">Membrane</keyword>
<dbReference type="NCBIfam" id="NF008977">
    <property type="entry name" value="PRK12324.1-2"/>
    <property type="match status" value="1"/>
</dbReference>
<accession>A0ABV8SC27</accession>
<dbReference type="PANTHER" id="PTHR42723">
    <property type="entry name" value="CHLOROPHYLL SYNTHASE"/>
    <property type="match status" value="1"/>
</dbReference>
<evidence type="ECO:0000256" key="4">
    <source>
        <dbReference type="ARBA" id="ARBA00023136"/>
    </source>
</evidence>
<feature type="transmembrane region" description="Helical" evidence="5">
    <location>
        <begin position="174"/>
        <end position="191"/>
    </location>
</feature>
<dbReference type="PANTHER" id="PTHR42723:SF1">
    <property type="entry name" value="CHLOROPHYLL SYNTHASE, CHLOROPLASTIC"/>
    <property type="match status" value="1"/>
</dbReference>
<dbReference type="EMBL" id="JBHSED010000023">
    <property type="protein sequence ID" value="MFC4304428.1"/>
    <property type="molecule type" value="Genomic_DNA"/>
</dbReference>
<feature type="transmembrane region" description="Helical" evidence="5">
    <location>
        <begin position="283"/>
        <end position="301"/>
    </location>
</feature>
<evidence type="ECO:0000256" key="1">
    <source>
        <dbReference type="ARBA" id="ARBA00004141"/>
    </source>
</evidence>
<reference evidence="7" key="1">
    <citation type="journal article" date="2019" name="Int. J. Syst. Evol. Microbiol.">
        <title>The Global Catalogue of Microorganisms (GCM) 10K type strain sequencing project: providing services to taxonomists for standard genome sequencing and annotation.</title>
        <authorList>
            <consortium name="The Broad Institute Genomics Platform"/>
            <consortium name="The Broad Institute Genome Sequencing Center for Infectious Disease"/>
            <person name="Wu L."/>
            <person name="Ma J."/>
        </authorList>
    </citation>
    <scope>NUCLEOTIDE SEQUENCE [LARGE SCALE GENOMIC DNA]</scope>
    <source>
        <strain evidence="7">CGMCC 4.1641</strain>
    </source>
</reference>
<keyword evidence="6" id="KW-0328">Glycosyltransferase</keyword>
<feature type="transmembrane region" description="Helical" evidence="5">
    <location>
        <begin position="99"/>
        <end position="118"/>
    </location>
</feature>
<dbReference type="InterPro" id="IPR050475">
    <property type="entry name" value="Prenyltransferase_related"/>
</dbReference>
<feature type="transmembrane region" description="Helical" evidence="5">
    <location>
        <begin position="124"/>
        <end position="140"/>
    </location>
</feature>
<keyword evidence="3 5" id="KW-1133">Transmembrane helix</keyword>
<proteinExistence type="predicted"/>
<dbReference type="GO" id="GO:0016757">
    <property type="term" value="F:glycosyltransferase activity"/>
    <property type="evidence" value="ECO:0007669"/>
    <property type="project" value="UniProtKB-KW"/>
</dbReference>
<evidence type="ECO:0000313" key="7">
    <source>
        <dbReference type="Proteomes" id="UP001595755"/>
    </source>
</evidence>
<evidence type="ECO:0000256" key="3">
    <source>
        <dbReference type="ARBA" id="ARBA00022989"/>
    </source>
</evidence>
<sequence>MELGKETIPLPKRPHLLEIIMLLFQQLRPRQWSKNLLVFGALVFSVDEINLGGLKSSVTAFLLFCFVSGCVYILNDYVDREADRQHRDKANRPMASGRLNPALALTFGGFLLAGSLAVGFYQNSLFGLLLTAYFAMNVSYSLKLKHVVILDIMIIAAGFGMRAVGGGLVLKTSFTPWFLLCVFFLSLFLAIGKRRHELLLLEFNRGSHRKVLLNYSEPLLNQMSGVVTTMTIMCYSLYAFISSQTVLMWTIPCVIYGMFRYLYLIHVLGKGGKPEALLYEDKGILACVLLFAIAVVLIHNVQGSGG</sequence>
<keyword evidence="7" id="KW-1185">Reference proteome</keyword>
<dbReference type="InterPro" id="IPR000537">
    <property type="entry name" value="UbiA_prenyltransferase"/>
</dbReference>
<comment type="caution">
    <text evidence="6">The sequence shown here is derived from an EMBL/GenBank/DDBJ whole genome shotgun (WGS) entry which is preliminary data.</text>
</comment>
<dbReference type="CDD" id="cd13963">
    <property type="entry name" value="PT_UbiA_2"/>
    <property type="match status" value="1"/>
</dbReference>
<gene>
    <name evidence="6" type="ORF">ACFO1S_13450</name>
</gene>
<evidence type="ECO:0000256" key="5">
    <source>
        <dbReference type="SAM" id="Phobius"/>
    </source>
</evidence>
<keyword evidence="2 5" id="KW-0812">Transmembrane</keyword>